<dbReference type="EMBL" id="JASCZI010243430">
    <property type="protein sequence ID" value="MED6213183.1"/>
    <property type="molecule type" value="Genomic_DNA"/>
</dbReference>
<accession>A0ABU6YW82</accession>
<proteinExistence type="predicted"/>
<evidence type="ECO:0008006" key="3">
    <source>
        <dbReference type="Google" id="ProtNLM"/>
    </source>
</evidence>
<gene>
    <name evidence="1" type="ORF">PIB30_090789</name>
</gene>
<reference evidence="1 2" key="1">
    <citation type="journal article" date="2023" name="Plants (Basel)">
        <title>Bridging the Gap: Combining Genomics and Transcriptomics Approaches to Understand Stylosanthes scabra, an Orphan Legume from the Brazilian Caatinga.</title>
        <authorList>
            <person name="Ferreira-Neto J.R.C."/>
            <person name="da Silva M.D."/>
            <person name="Binneck E."/>
            <person name="de Melo N.F."/>
            <person name="da Silva R.H."/>
            <person name="de Melo A.L.T.M."/>
            <person name="Pandolfi V."/>
            <person name="Bustamante F.O."/>
            <person name="Brasileiro-Vidal A.C."/>
            <person name="Benko-Iseppon A.M."/>
        </authorList>
    </citation>
    <scope>NUCLEOTIDE SEQUENCE [LARGE SCALE GENOMIC DNA]</scope>
    <source>
        <tissue evidence="1">Leaves</tissue>
    </source>
</reference>
<protein>
    <recommendedName>
        <fullName evidence="3">Ubiquitin-like protease family profile domain-containing protein</fullName>
    </recommendedName>
</protein>
<comment type="caution">
    <text evidence="1">The sequence shown here is derived from an EMBL/GenBank/DDBJ whole genome shotgun (WGS) entry which is preliminary data.</text>
</comment>
<sequence length="113" mass="13029">MGSGILRCLGVNSGQCGREKRLIQLYSPPVLFSGHWWMYVLDKVKKSFFVIDSRLKEDPGLERTKINKFAGNLINQLLVRAGYQSLLTKVTKTKPEQRSWLPKYIKIHEQPNP</sequence>
<name>A0ABU6YW82_9FABA</name>
<dbReference type="Proteomes" id="UP001341840">
    <property type="component" value="Unassembled WGS sequence"/>
</dbReference>
<keyword evidence="2" id="KW-1185">Reference proteome</keyword>
<organism evidence="1 2">
    <name type="scientific">Stylosanthes scabra</name>
    <dbReference type="NCBI Taxonomy" id="79078"/>
    <lineage>
        <taxon>Eukaryota</taxon>
        <taxon>Viridiplantae</taxon>
        <taxon>Streptophyta</taxon>
        <taxon>Embryophyta</taxon>
        <taxon>Tracheophyta</taxon>
        <taxon>Spermatophyta</taxon>
        <taxon>Magnoliopsida</taxon>
        <taxon>eudicotyledons</taxon>
        <taxon>Gunneridae</taxon>
        <taxon>Pentapetalae</taxon>
        <taxon>rosids</taxon>
        <taxon>fabids</taxon>
        <taxon>Fabales</taxon>
        <taxon>Fabaceae</taxon>
        <taxon>Papilionoideae</taxon>
        <taxon>50 kb inversion clade</taxon>
        <taxon>dalbergioids sensu lato</taxon>
        <taxon>Dalbergieae</taxon>
        <taxon>Pterocarpus clade</taxon>
        <taxon>Stylosanthes</taxon>
    </lineage>
</organism>
<evidence type="ECO:0000313" key="2">
    <source>
        <dbReference type="Proteomes" id="UP001341840"/>
    </source>
</evidence>
<evidence type="ECO:0000313" key="1">
    <source>
        <dbReference type="EMBL" id="MED6213183.1"/>
    </source>
</evidence>